<dbReference type="Pfam" id="PF02458">
    <property type="entry name" value="Transferase"/>
    <property type="match status" value="1"/>
</dbReference>
<dbReference type="EMBL" id="KD142793">
    <property type="protein sequence ID" value="EMS57579.1"/>
    <property type="molecule type" value="Genomic_DNA"/>
</dbReference>
<dbReference type="GO" id="GO:0016747">
    <property type="term" value="F:acyltransferase activity, transferring groups other than amino-acyl groups"/>
    <property type="evidence" value="ECO:0007669"/>
    <property type="project" value="UniProtKB-ARBA"/>
</dbReference>
<reference evidence="2" key="1">
    <citation type="journal article" date="2013" name="Nature">
        <title>Draft genome of the wheat A-genome progenitor Triticum urartu.</title>
        <authorList>
            <person name="Ling H.Q."/>
            <person name="Zhao S."/>
            <person name="Liu D."/>
            <person name="Wang J."/>
            <person name="Sun H."/>
            <person name="Zhang C."/>
            <person name="Fan H."/>
            <person name="Li D."/>
            <person name="Dong L."/>
            <person name="Tao Y."/>
            <person name="Gao C."/>
            <person name="Wu H."/>
            <person name="Li Y."/>
            <person name="Cui Y."/>
            <person name="Guo X."/>
            <person name="Zheng S."/>
            <person name="Wang B."/>
            <person name="Yu K."/>
            <person name="Liang Q."/>
            <person name="Yang W."/>
            <person name="Lou X."/>
            <person name="Chen J."/>
            <person name="Feng M."/>
            <person name="Jian J."/>
            <person name="Zhang X."/>
            <person name="Luo G."/>
            <person name="Jiang Y."/>
            <person name="Liu J."/>
            <person name="Wang Z."/>
            <person name="Sha Y."/>
            <person name="Zhang B."/>
            <person name="Wu H."/>
            <person name="Tang D."/>
            <person name="Shen Q."/>
            <person name="Xue P."/>
            <person name="Zou S."/>
            <person name="Wang X."/>
            <person name="Liu X."/>
            <person name="Wang F."/>
            <person name="Yang Y."/>
            <person name="An X."/>
            <person name="Dong Z."/>
            <person name="Zhang K."/>
            <person name="Zhang X."/>
            <person name="Luo M.C."/>
            <person name="Dvorak J."/>
            <person name="Tong Y."/>
            <person name="Wang J."/>
            <person name="Yang H."/>
            <person name="Li Z."/>
            <person name="Wang D."/>
            <person name="Zhang A."/>
            <person name="Wang J."/>
        </authorList>
    </citation>
    <scope>NUCLEOTIDE SEQUENCE</scope>
</reference>
<dbReference type="AlphaFoldDB" id="M8AAQ7"/>
<keyword evidence="2" id="KW-0808">Transferase</keyword>
<protein>
    <submittedName>
        <fullName evidence="2">Omega-hydroxypalmitate O-feruloyl transferase</fullName>
    </submittedName>
</protein>
<gene>
    <name evidence="2" type="ORF">TRIUR3_16017</name>
</gene>
<name>M8AAQ7_TRIUA</name>
<accession>M8AAQ7</accession>
<dbReference type="OMA" id="LAVECTQ"/>
<dbReference type="Gene3D" id="3.30.559.10">
    <property type="entry name" value="Chloramphenicol acetyltransferase-like domain"/>
    <property type="match status" value="2"/>
</dbReference>
<dbReference type="InterPro" id="IPR050898">
    <property type="entry name" value="Plant_acyltransferase"/>
</dbReference>
<proteinExistence type="inferred from homology"/>
<sequence>MKKLNGVCLNHHLLKQVYDDNEWVTELIGRGFILGFQVCHSIVDGFGMIQFIKSIGDLARGEVQPAVLPVWERHILMARTPPRITDIDPAYTPVLTGSEHDANRIVNDVMLSTAVESMVHKYLLFSPREITHLRGYIVPSLLTKPATAFELLTAVMWRCRTIALGYEVDTKVRLIFTINARGRWKRDLPIPRGYYGNALVYTIAETMVGDLCGKPLGHIVELIRKAKTDMSLERMRSMVDMMALLRGRPTLPAQQVYWVTDNSHIEGDIVDFGWAEWVGGGMPVPKLSSFHTRCKDVHGEESITVSVLLPRSVMDKFASEIASWLNKDNGGNYFTPSSL</sequence>
<dbReference type="STRING" id="4572.M8AAQ7"/>
<dbReference type="InterPro" id="IPR023213">
    <property type="entry name" value="CAT-like_dom_sf"/>
</dbReference>
<organism evidence="2">
    <name type="scientific">Triticum urartu</name>
    <name type="common">Red wild einkorn</name>
    <name type="synonym">Crithodium urartu</name>
    <dbReference type="NCBI Taxonomy" id="4572"/>
    <lineage>
        <taxon>Eukaryota</taxon>
        <taxon>Viridiplantae</taxon>
        <taxon>Streptophyta</taxon>
        <taxon>Embryophyta</taxon>
        <taxon>Tracheophyta</taxon>
        <taxon>Spermatophyta</taxon>
        <taxon>Magnoliopsida</taxon>
        <taxon>Liliopsida</taxon>
        <taxon>Poales</taxon>
        <taxon>Poaceae</taxon>
        <taxon>BOP clade</taxon>
        <taxon>Pooideae</taxon>
        <taxon>Triticodae</taxon>
        <taxon>Triticeae</taxon>
        <taxon>Triticinae</taxon>
        <taxon>Triticum</taxon>
    </lineage>
</organism>
<dbReference type="PANTHER" id="PTHR31147:SF54">
    <property type="entry name" value="OS10G0105900 PROTEIN"/>
    <property type="match status" value="1"/>
</dbReference>
<evidence type="ECO:0000256" key="1">
    <source>
        <dbReference type="ARBA" id="ARBA00009861"/>
    </source>
</evidence>
<evidence type="ECO:0000313" key="2">
    <source>
        <dbReference type="EMBL" id="EMS57579.1"/>
    </source>
</evidence>
<comment type="similarity">
    <text evidence="1">Belongs to the plant acyltransferase family.</text>
</comment>
<dbReference type="PANTHER" id="PTHR31147">
    <property type="entry name" value="ACYL TRANSFERASE 4"/>
    <property type="match status" value="1"/>
</dbReference>
<dbReference type="eggNOG" id="ENOG502QUSI">
    <property type="taxonomic scope" value="Eukaryota"/>
</dbReference>